<dbReference type="EMBL" id="JANPWB010000005">
    <property type="protein sequence ID" value="KAJ1188226.1"/>
    <property type="molecule type" value="Genomic_DNA"/>
</dbReference>
<reference evidence="2" key="1">
    <citation type="journal article" date="2022" name="bioRxiv">
        <title>Sequencing and chromosome-scale assembly of the giantPleurodeles waltlgenome.</title>
        <authorList>
            <person name="Brown T."/>
            <person name="Elewa A."/>
            <person name="Iarovenko S."/>
            <person name="Subramanian E."/>
            <person name="Araus A.J."/>
            <person name="Petzold A."/>
            <person name="Susuki M."/>
            <person name="Suzuki K.-i.T."/>
            <person name="Hayashi T."/>
            <person name="Toyoda A."/>
            <person name="Oliveira C."/>
            <person name="Osipova E."/>
            <person name="Leigh N.D."/>
            <person name="Simon A."/>
            <person name="Yun M.H."/>
        </authorList>
    </citation>
    <scope>NUCLEOTIDE SEQUENCE</scope>
    <source>
        <strain evidence="2">20211129_DDA</strain>
        <tissue evidence="2">Liver</tissue>
    </source>
</reference>
<keyword evidence="3" id="KW-1185">Reference proteome</keyword>
<proteinExistence type="predicted"/>
<evidence type="ECO:0000256" key="1">
    <source>
        <dbReference type="SAM" id="MobiDB-lite"/>
    </source>
</evidence>
<evidence type="ECO:0000313" key="2">
    <source>
        <dbReference type="EMBL" id="KAJ1188226.1"/>
    </source>
</evidence>
<evidence type="ECO:0000313" key="3">
    <source>
        <dbReference type="Proteomes" id="UP001066276"/>
    </source>
</evidence>
<organism evidence="2 3">
    <name type="scientific">Pleurodeles waltl</name>
    <name type="common">Iberian ribbed newt</name>
    <dbReference type="NCBI Taxonomy" id="8319"/>
    <lineage>
        <taxon>Eukaryota</taxon>
        <taxon>Metazoa</taxon>
        <taxon>Chordata</taxon>
        <taxon>Craniata</taxon>
        <taxon>Vertebrata</taxon>
        <taxon>Euteleostomi</taxon>
        <taxon>Amphibia</taxon>
        <taxon>Batrachia</taxon>
        <taxon>Caudata</taxon>
        <taxon>Salamandroidea</taxon>
        <taxon>Salamandridae</taxon>
        <taxon>Pleurodelinae</taxon>
        <taxon>Pleurodeles</taxon>
    </lineage>
</organism>
<dbReference type="AlphaFoldDB" id="A0AAV7UHX0"/>
<name>A0AAV7UHX0_PLEWA</name>
<feature type="region of interest" description="Disordered" evidence="1">
    <location>
        <begin position="34"/>
        <end position="74"/>
    </location>
</feature>
<protein>
    <submittedName>
        <fullName evidence="2">Uncharacterized protein</fullName>
    </submittedName>
</protein>
<feature type="region of interest" description="Disordered" evidence="1">
    <location>
        <begin position="95"/>
        <end position="200"/>
    </location>
</feature>
<accession>A0AAV7UHX0</accession>
<comment type="caution">
    <text evidence="2">The sequence shown here is derived from an EMBL/GenBank/DDBJ whole genome shotgun (WGS) entry which is preliminary data.</text>
</comment>
<dbReference type="Proteomes" id="UP001066276">
    <property type="component" value="Chromosome 3_1"/>
</dbReference>
<feature type="compositionally biased region" description="Low complexity" evidence="1">
    <location>
        <begin position="170"/>
        <end position="180"/>
    </location>
</feature>
<gene>
    <name evidence="2" type="ORF">NDU88_004989</name>
</gene>
<feature type="compositionally biased region" description="Low complexity" evidence="1">
    <location>
        <begin position="135"/>
        <end position="145"/>
    </location>
</feature>
<sequence length="245" mass="25653">MASHRPQSFLGPRPCSIILPLRCTAERAFHWATVPQSASPPPQGDSAGVSRYLRASEPPWPAAQPGGVTSISGPLSCSPEAARLRGRRLLAPQLGATIPGLPDPPPTPPLPLGSSPGVPRRSEPSALTPLRITAPREAAASAARSGLRLPISPTGRFRHSPGSPQEPTHARSPPSASPHSLDLDRPGEGALPGLYSPAPPERDIQACAISGSLATPPEKLFMIDMCHLVGIVKLNQLSTKNNYVP</sequence>
<feature type="compositionally biased region" description="Pro residues" evidence="1">
    <location>
        <begin position="101"/>
        <end position="111"/>
    </location>
</feature>